<proteinExistence type="predicted"/>
<dbReference type="AlphaFoldDB" id="A0A8K0KM57"/>
<gene>
    <name evidence="1" type="ORF">J437_LFUL016646</name>
</gene>
<keyword evidence="2" id="KW-1185">Reference proteome</keyword>
<protein>
    <submittedName>
        <fullName evidence="1">Uncharacterized protein</fullName>
    </submittedName>
</protein>
<sequence>MLLEGMATTWWQGMRGMVNEWSEAVSALCNAFTRRLPQHIHDDKLSNLFICHVRGLFTQLPYVLPE</sequence>
<comment type="caution">
    <text evidence="1">The sequence shown here is derived from an EMBL/GenBank/DDBJ whole genome shotgun (WGS) entry which is preliminary data.</text>
</comment>
<dbReference type="EMBL" id="KZ309128">
    <property type="protein sequence ID" value="KAG8237162.1"/>
    <property type="molecule type" value="Genomic_DNA"/>
</dbReference>
<reference evidence="1" key="2">
    <citation type="submission" date="2017-10" db="EMBL/GenBank/DDBJ databases">
        <title>Ladona fulva Genome sequencing and assembly.</title>
        <authorList>
            <person name="Murali S."/>
            <person name="Richards S."/>
            <person name="Bandaranaike D."/>
            <person name="Bellair M."/>
            <person name="Blankenburg K."/>
            <person name="Chao H."/>
            <person name="Dinh H."/>
            <person name="Doddapaneni H."/>
            <person name="Dugan-Rocha S."/>
            <person name="Elkadiri S."/>
            <person name="Gnanaolivu R."/>
            <person name="Hernandez B."/>
            <person name="Skinner E."/>
            <person name="Javaid M."/>
            <person name="Lee S."/>
            <person name="Li M."/>
            <person name="Ming W."/>
            <person name="Munidasa M."/>
            <person name="Muniz J."/>
            <person name="Nguyen L."/>
            <person name="Hughes D."/>
            <person name="Osuji N."/>
            <person name="Pu L.-L."/>
            <person name="Puazo M."/>
            <person name="Qu C."/>
            <person name="Quiroz J."/>
            <person name="Raj R."/>
            <person name="Weissenberger G."/>
            <person name="Xin Y."/>
            <person name="Zou X."/>
            <person name="Han Y."/>
            <person name="Worley K."/>
            <person name="Muzny D."/>
            <person name="Gibbs R."/>
        </authorList>
    </citation>
    <scope>NUCLEOTIDE SEQUENCE</scope>
    <source>
        <strain evidence="1">Sampled in the wild</strain>
    </source>
</reference>
<organism evidence="1 2">
    <name type="scientific">Ladona fulva</name>
    <name type="common">Scarce chaser dragonfly</name>
    <name type="synonym">Libellula fulva</name>
    <dbReference type="NCBI Taxonomy" id="123851"/>
    <lineage>
        <taxon>Eukaryota</taxon>
        <taxon>Metazoa</taxon>
        <taxon>Ecdysozoa</taxon>
        <taxon>Arthropoda</taxon>
        <taxon>Hexapoda</taxon>
        <taxon>Insecta</taxon>
        <taxon>Pterygota</taxon>
        <taxon>Palaeoptera</taxon>
        <taxon>Odonata</taxon>
        <taxon>Epiprocta</taxon>
        <taxon>Anisoptera</taxon>
        <taxon>Libelluloidea</taxon>
        <taxon>Libellulidae</taxon>
        <taxon>Ladona</taxon>
    </lineage>
</organism>
<reference evidence="1" key="1">
    <citation type="submission" date="2013-04" db="EMBL/GenBank/DDBJ databases">
        <authorList>
            <person name="Qu J."/>
            <person name="Murali S.C."/>
            <person name="Bandaranaike D."/>
            <person name="Bellair M."/>
            <person name="Blankenburg K."/>
            <person name="Chao H."/>
            <person name="Dinh H."/>
            <person name="Doddapaneni H."/>
            <person name="Downs B."/>
            <person name="Dugan-Rocha S."/>
            <person name="Elkadiri S."/>
            <person name="Gnanaolivu R.D."/>
            <person name="Hernandez B."/>
            <person name="Javaid M."/>
            <person name="Jayaseelan J.C."/>
            <person name="Lee S."/>
            <person name="Li M."/>
            <person name="Ming W."/>
            <person name="Munidasa M."/>
            <person name="Muniz J."/>
            <person name="Nguyen L."/>
            <person name="Ongeri F."/>
            <person name="Osuji N."/>
            <person name="Pu L.-L."/>
            <person name="Puazo M."/>
            <person name="Qu C."/>
            <person name="Quiroz J."/>
            <person name="Raj R."/>
            <person name="Weissenberger G."/>
            <person name="Xin Y."/>
            <person name="Zou X."/>
            <person name="Han Y."/>
            <person name="Richards S."/>
            <person name="Worley K."/>
            <person name="Muzny D."/>
            <person name="Gibbs R."/>
        </authorList>
    </citation>
    <scope>NUCLEOTIDE SEQUENCE</scope>
    <source>
        <strain evidence="1">Sampled in the wild</strain>
    </source>
</reference>
<dbReference type="OrthoDB" id="8057069at2759"/>
<evidence type="ECO:0000313" key="1">
    <source>
        <dbReference type="EMBL" id="KAG8237162.1"/>
    </source>
</evidence>
<accession>A0A8K0KM57</accession>
<dbReference type="Proteomes" id="UP000792457">
    <property type="component" value="Unassembled WGS sequence"/>
</dbReference>
<evidence type="ECO:0000313" key="2">
    <source>
        <dbReference type="Proteomes" id="UP000792457"/>
    </source>
</evidence>
<name>A0A8K0KM57_LADFU</name>